<evidence type="ECO:0000256" key="1">
    <source>
        <dbReference type="SAM" id="MobiDB-lite"/>
    </source>
</evidence>
<dbReference type="EMBL" id="BFEA01000239">
    <property type="protein sequence ID" value="GBG76190.1"/>
    <property type="molecule type" value="Genomic_DNA"/>
</dbReference>
<feature type="compositionally biased region" description="Basic residues" evidence="1">
    <location>
        <begin position="867"/>
        <end position="878"/>
    </location>
</feature>
<feature type="compositionally biased region" description="Acidic residues" evidence="1">
    <location>
        <begin position="613"/>
        <end position="624"/>
    </location>
</feature>
<dbReference type="AlphaFoldDB" id="A0A388L1K4"/>
<evidence type="ECO:0000313" key="3">
    <source>
        <dbReference type="Proteomes" id="UP000265515"/>
    </source>
</evidence>
<sequence>METERVQEEGDGRAQVPSDSCMEEERVREVIRACYEEGILLTNIDPGVMEVNGREVKFVLNSALDEIKVKWLKERTVTVIFRDGARFLPKKVKEDVVRAYEEVWIRDEVFGAEFKRGQIKVESPNVISYIPRSQDITNWMLRKKSDFIDLAGTTYRTEFKPWMTRAEVRDWRQLIDRDTFWVVAVGVPLDEMPFLHAHIEAGVGHIIKVHKPEADEADHKLVNLRFDIDPAKKSNMKDKICVQTYQGDVLEIRLACADSEWMPKGGADAIKRHFVQGEPVGAADKGNYRWKCGYCEHEVPGTANRCAKHFMSTTKGPRCNMARVSGRPSAEEKERRELGQFEAIAQVLEKQQAHEDVNEFDECRSDERSMDEQAVGEEDECNFHMLDRRKKQRNALVATVSHDARWKPTVVPRAQRDTLYKMEEIVFNGAGFWERVNKVISAVYDSVLLLKVVDGTGPTVSKVYVKMDKVVERLPANSKLKKDEREDIEEMVMRRWNAMTTPLHCANIILESGNIGKFSTEKVMEAARKQNPAAWWLRWCTELRYLQPHAIRLLGQGTTASGCERNWSLFEVIHTRLRNGLAPETMQKLVYCRWNMYLLDTLHQMPEMGQDVIDWDDPPTEEEQKEQAERAKLADGKLKRIESSGEDAAPPADEGGEEGGDEAADHRREPCELNAIENGQEDWRELMKAGMYMASRPQRQAGKKARSLGTAEHMRKHMKGGGGANPRGATTAAQVVQQEKCTRGRPQKNSVAPENEEASNVAAIEEQGTKSQSDAEECIGREDENEGEGGGGGGANPCGAATAAQVVEQEKRPRGRMQKTNMAPENEEASNVAAIEERGTKSQADEEECNGSEEEHEGEEGEDHGLQRKRRRDRGQSE</sequence>
<name>A0A388L1K4_CHABU</name>
<protein>
    <recommendedName>
        <fullName evidence="4">HAT C-terminal dimerisation domain-containing protein</fullName>
    </recommendedName>
</protein>
<feature type="compositionally biased region" description="Acidic residues" evidence="1">
    <location>
        <begin position="845"/>
        <end position="862"/>
    </location>
</feature>
<proteinExistence type="predicted"/>
<dbReference type="OrthoDB" id="2423954at2759"/>
<keyword evidence="3" id="KW-1185">Reference proteome</keyword>
<dbReference type="Proteomes" id="UP000265515">
    <property type="component" value="Unassembled WGS sequence"/>
</dbReference>
<feature type="compositionally biased region" description="Basic and acidic residues" evidence="1">
    <location>
        <begin position="625"/>
        <end position="643"/>
    </location>
</feature>
<gene>
    <name evidence="2" type="ORF">CBR_g21939</name>
</gene>
<feature type="compositionally biased region" description="Basic and acidic residues" evidence="1">
    <location>
        <begin position="835"/>
        <end position="844"/>
    </location>
</feature>
<feature type="region of interest" description="Disordered" evidence="1">
    <location>
        <begin position="693"/>
        <end position="878"/>
    </location>
</feature>
<dbReference type="SUPFAM" id="SSF53098">
    <property type="entry name" value="Ribonuclease H-like"/>
    <property type="match status" value="1"/>
</dbReference>
<evidence type="ECO:0000313" key="2">
    <source>
        <dbReference type="EMBL" id="GBG76190.1"/>
    </source>
</evidence>
<comment type="caution">
    <text evidence="2">The sequence shown here is derived from an EMBL/GenBank/DDBJ whole genome shotgun (WGS) entry which is preliminary data.</text>
</comment>
<dbReference type="InterPro" id="IPR012337">
    <property type="entry name" value="RNaseH-like_sf"/>
</dbReference>
<accession>A0A388L1K4</accession>
<dbReference type="Gramene" id="GBG76190">
    <property type="protein sequence ID" value="GBG76190"/>
    <property type="gene ID" value="CBR_g21939"/>
</dbReference>
<organism evidence="2 3">
    <name type="scientific">Chara braunii</name>
    <name type="common">Braun's stonewort</name>
    <dbReference type="NCBI Taxonomy" id="69332"/>
    <lineage>
        <taxon>Eukaryota</taxon>
        <taxon>Viridiplantae</taxon>
        <taxon>Streptophyta</taxon>
        <taxon>Charophyceae</taxon>
        <taxon>Charales</taxon>
        <taxon>Characeae</taxon>
        <taxon>Chara</taxon>
    </lineage>
</organism>
<evidence type="ECO:0008006" key="4">
    <source>
        <dbReference type="Google" id="ProtNLM"/>
    </source>
</evidence>
<reference evidence="2 3" key="1">
    <citation type="journal article" date="2018" name="Cell">
        <title>The Chara Genome: Secondary Complexity and Implications for Plant Terrestrialization.</title>
        <authorList>
            <person name="Nishiyama T."/>
            <person name="Sakayama H."/>
            <person name="Vries J.D."/>
            <person name="Buschmann H."/>
            <person name="Saint-Marcoux D."/>
            <person name="Ullrich K.K."/>
            <person name="Haas F.B."/>
            <person name="Vanderstraeten L."/>
            <person name="Becker D."/>
            <person name="Lang D."/>
            <person name="Vosolsobe S."/>
            <person name="Rombauts S."/>
            <person name="Wilhelmsson P.K.I."/>
            <person name="Janitza P."/>
            <person name="Kern R."/>
            <person name="Heyl A."/>
            <person name="Rumpler F."/>
            <person name="Villalobos L.I.A.C."/>
            <person name="Clay J.M."/>
            <person name="Skokan R."/>
            <person name="Toyoda A."/>
            <person name="Suzuki Y."/>
            <person name="Kagoshima H."/>
            <person name="Schijlen E."/>
            <person name="Tajeshwar N."/>
            <person name="Catarino B."/>
            <person name="Hetherington A.J."/>
            <person name="Saltykova A."/>
            <person name="Bonnot C."/>
            <person name="Breuninger H."/>
            <person name="Symeonidi A."/>
            <person name="Radhakrishnan G.V."/>
            <person name="Van Nieuwerburgh F."/>
            <person name="Deforce D."/>
            <person name="Chang C."/>
            <person name="Karol K.G."/>
            <person name="Hedrich R."/>
            <person name="Ulvskov P."/>
            <person name="Glockner G."/>
            <person name="Delwiche C.F."/>
            <person name="Petrasek J."/>
            <person name="Van de Peer Y."/>
            <person name="Friml J."/>
            <person name="Beilby M."/>
            <person name="Dolan L."/>
            <person name="Kohara Y."/>
            <person name="Sugano S."/>
            <person name="Fujiyama A."/>
            <person name="Delaux P.-M."/>
            <person name="Quint M."/>
            <person name="TheiBen G."/>
            <person name="Hagemann M."/>
            <person name="Harholt J."/>
            <person name="Dunand C."/>
            <person name="Zachgo S."/>
            <person name="Langdale J."/>
            <person name="Maumus F."/>
            <person name="Straeten D.V.D."/>
            <person name="Gould S.B."/>
            <person name="Rensing S.A."/>
        </authorList>
    </citation>
    <scope>NUCLEOTIDE SEQUENCE [LARGE SCALE GENOMIC DNA]</scope>
    <source>
        <strain evidence="2 3">S276</strain>
    </source>
</reference>
<feature type="region of interest" description="Disordered" evidence="1">
    <location>
        <begin position="610"/>
        <end position="678"/>
    </location>
</feature>